<keyword evidence="1" id="KW-0547">Nucleotide-binding</keyword>
<dbReference type="GO" id="GO:0003676">
    <property type="term" value="F:nucleic acid binding"/>
    <property type="evidence" value="ECO:0007669"/>
    <property type="project" value="InterPro"/>
</dbReference>
<dbReference type="GO" id="GO:0043138">
    <property type="term" value="F:3'-5' DNA helicase activity"/>
    <property type="evidence" value="ECO:0007669"/>
    <property type="project" value="TreeGrafter"/>
</dbReference>
<dbReference type="Pfam" id="PF00271">
    <property type="entry name" value="Helicase_C"/>
    <property type="match status" value="1"/>
</dbReference>
<reference evidence="5" key="1">
    <citation type="submission" date="2020-10" db="EMBL/GenBank/DDBJ databases">
        <title>Taxonomic study of unclassified bacteria belonging to the class Ktedonobacteria.</title>
        <authorList>
            <person name="Yabe S."/>
            <person name="Wang C.M."/>
            <person name="Zheng Y."/>
            <person name="Sakai Y."/>
            <person name="Cavaletti L."/>
            <person name="Monciardini P."/>
            <person name="Donadio S."/>
        </authorList>
    </citation>
    <scope>NUCLEOTIDE SEQUENCE</scope>
    <source>
        <strain evidence="5">SOSP1-1</strain>
    </source>
</reference>
<accession>A0A8J3IC87</accession>
<evidence type="ECO:0000256" key="1">
    <source>
        <dbReference type="ARBA" id="ARBA00022741"/>
    </source>
</evidence>
<dbReference type="SMART" id="SM00490">
    <property type="entry name" value="HELICc"/>
    <property type="match status" value="1"/>
</dbReference>
<dbReference type="PROSITE" id="PS51192">
    <property type="entry name" value="HELICASE_ATP_BIND_1"/>
    <property type="match status" value="1"/>
</dbReference>
<dbReference type="InterPro" id="IPR014001">
    <property type="entry name" value="Helicase_ATP-bd"/>
</dbReference>
<dbReference type="InterPro" id="IPR001650">
    <property type="entry name" value="Helicase_C-like"/>
</dbReference>
<evidence type="ECO:0000256" key="2">
    <source>
        <dbReference type="ARBA" id="ARBA00022840"/>
    </source>
</evidence>
<evidence type="ECO:0000259" key="4">
    <source>
        <dbReference type="PROSITE" id="PS51194"/>
    </source>
</evidence>
<dbReference type="InterPro" id="IPR027417">
    <property type="entry name" value="P-loop_NTPase"/>
</dbReference>
<dbReference type="GO" id="GO:0005524">
    <property type="term" value="F:ATP binding"/>
    <property type="evidence" value="ECO:0007669"/>
    <property type="project" value="UniProtKB-KW"/>
</dbReference>
<feature type="domain" description="Helicase ATP-binding" evidence="3">
    <location>
        <begin position="97"/>
        <end position="296"/>
    </location>
</feature>
<gene>
    <name evidence="5" type="ORF">KSX_78010</name>
</gene>
<dbReference type="SMART" id="SM00487">
    <property type="entry name" value="DEXDc"/>
    <property type="match status" value="1"/>
</dbReference>
<keyword evidence="2" id="KW-0067">ATP-binding</keyword>
<evidence type="ECO:0000313" key="6">
    <source>
        <dbReference type="Proteomes" id="UP000612362"/>
    </source>
</evidence>
<dbReference type="GO" id="GO:0006289">
    <property type="term" value="P:nucleotide-excision repair"/>
    <property type="evidence" value="ECO:0007669"/>
    <property type="project" value="TreeGrafter"/>
</dbReference>
<evidence type="ECO:0000313" key="5">
    <source>
        <dbReference type="EMBL" id="GHO49638.1"/>
    </source>
</evidence>
<proteinExistence type="predicted"/>
<evidence type="ECO:0008006" key="7">
    <source>
        <dbReference type="Google" id="ProtNLM"/>
    </source>
</evidence>
<dbReference type="GO" id="GO:0036297">
    <property type="term" value="P:interstrand cross-link repair"/>
    <property type="evidence" value="ECO:0007669"/>
    <property type="project" value="TreeGrafter"/>
</dbReference>
<evidence type="ECO:0000259" key="3">
    <source>
        <dbReference type="PROSITE" id="PS51192"/>
    </source>
</evidence>
<dbReference type="PROSITE" id="PS51194">
    <property type="entry name" value="HELICASE_CTER"/>
    <property type="match status" value="1"/>
</dbReference>
<dbReference type="Proteomes" id="UP000612362">
    <property type="component" value="Unassembled WGS sequence"/>
</dbReference>
<dbReference type="EMBL" id="BNJF01000006">
    <property type="protein sequence ID" value="GHO49638.1"/>
    <property type="molecule type" value="Genomic_DNA"/>
</dbReference>
<dbReference type="SUPFAM" id="SSF52540">
    <property type="entry name" value="P-loop containing nucleoside triphosphate hydrolases"/>
    <property type="match status" value="2"/>
</dbReference>
<feature type="domain" description="Helicase C-terminal" evidence="4">
    <location>
        <begin position="800"/>
        <end position="969"/>
    </location>
</feature>
<protein>
    <recommendedName>
        <fullName evidence="7">DEAD/DEAH box helicase</fullName>
    </recommendedName>
</protein>
<name>A0A8J3IC87_9CHLR</name>
<dbReference type="Pfam" id="PF00270">
    <property type="entry name" value="DEAD"/>
    <property type="match status" value="1"/>
</dbReference>
<dbReference type="Gene3D" id="3.40.50.300">
    <property type="entry name" value="P-loop containing nucleotide triphosphate hydrolases"/>
    <property type="match status" value="2"/>
</dbReference>
<sequence>MPNNRLTAPVTAALNIREQYHKDVLERLRIEGIEDDICHSIVTDIYAKDDIYFSLNRHYEPIQSAFPDFRQAQGLHPRLDQCFATSLRLYKHQALAIQSIRAGQTTIIATGTGSGKTESFLIPILDHCLRQRTTMSKGIKALILYPLNALANDQIRRILDAVKGTGIRVGCFVGSTPATPDDKLRTGKDRPEHVISRKEMIDNPPDILITNFVMLDRLITKSNTRSMFTKSSATLRYVVVDELHYFRGTKGTNLSLLLRRLRTFCQQPLLYIGASGTLKRSGGYYPDSTDKNIKTFIKQVFGKEPDLEDQQFQVIEPVFLPLKDATLEPLPATDDIDGNSFFNRLDATWAQQISNQLFGPIYQPTSVGSYIPGYEAASHSLFIHKIKEKLSQGACTIDDFVAQFTELYQDTHHKAPRNPRKVVEAYWSLINYLNQRCSENAQSPFLDYRLHIILNNIGEELTRCLLCGKYHDGRCSYCRFCNNGLLFQVSRTNPRLCIAYLSGNLLFPQRQHTHTQNALPVLAEFIDPSISSTQAQVTLQADIQPLDDIKNYHISTAQLGECGVNIQYAHEISDQQPLLLSDRYTYWHNVLKIADALVLDPQVHIAEKLLSFIDNKEHASNIKVRLSDEIADRVLSQKAALIWQQNGPTLNLQHAFNYIAERGEVLLQNDDKDDIDDNKSFFANLELEFPFWFSRMLSYTDTQDVYRYWRLSATPDTILNENEQTFLDMLLQVGAIDRTSFWTETETDTNIQHFHLDKARLTTEYGVGLQSVREQGHAIYSLGEQGKRFQEIVERFGSQQVESVLESLMQREIIVRKETPAGIPFYQLSPESVNLEVFEDLAIELPQTYPIIACHTADHSDQERTLIEKDFNDDKIKALICTPTLEMGVDIGRLSSVLMIGFPPSPANYTQRAGRAGRGNGKGTQNRLATIVTLASQDAHNQYYYADPRKMIDGEVTPPQLSLTNYSLLTAHTLAYLAAVATTPQIFTQSIELAQRVQDFCRKDPLQLRLELDKDEYKEFTHHLQATSSMLAQRLVGRRIDWEFCYRQRIFPDYGFRQDGTPLLDHRALNQNNDRNTYTDNEEEDWVLTAREPETAPRKLVPGRTLFCSGRVAKIASQQPGLSYRIVTDPYNQSFRMFRYLITDPTTNIHVERWRDSDTLYRVSHLLQLSDDLEEIPHLGPSYCRSYYIRKGLVYFINEGEVKDSITPFSDNKGTYRLGTKLTREGLLIRFADNILPTSFKANLLAVLLRCIPDYCNLDDSEVRILQHINIHTPSHQTKYASSPIKESYAFLYGQDESKLVPFLHIFQAFQEMLNIARATLQNCSCKGKGCYLCLFSLNSSSLMGHLSHQHAMETLETFLQYTLLKPHILVPQTSFFTPDVLLTLSLRAGVCYIRAENPQTRQKEEYQERIGEDQNTTIYHVLLEALQSEWQKGARSVKIFSSLGYITQQLQSENIVKKGRGAFVNLKMHLLSWQNWTIDHIR</sequence>
<comment type="caution">
    <text evidence="5">The sequence shown here is derived from an EMBL/GenBank/DDBJ whole genome shotgun (WGS) entry which is preliminary data.</text>
</comment>
<keyword evidence="6" id="KW-1185">Reference proteome</keyword>
<dbReference type="PANTHER" id="PTHR47957">
    <property type="entry name" value="ATP-DEPENDENT HELICASE HRQ1"/>
    <property type="match status" value="1"/>
</dbReference>
<organism evidence="5 6">
    <name type="scientific">Ktedonospora formicarum</name>
    <dbReference type="NCBI Taxonomy" id="2778364"/>
    <lineage>
        <taxon>Bacteria</taxon>
        <taxon>Bacillati</taxon>
        <taxon>Chloroflexota</taxon>
        <taxon>Ktedonobacteria</taxon>
        <taxon>Ktedonobacterales</taxon>
        <taxon>Ktedonobacteraceae</taxon>
        <taxon>Ktedonospora</taxon>
    </lineage>
</organism>
<dbReference type="InterPro" id="IPR011545">
    <property type="entry name" value="DEAD/DEAH_box_helicase_dom"/>
</dbReference>
<dbReference type="PANTHER" id="PTHR47957:SF3">
    <property type="entry name" value="ATP-DEPENDENT HELICASE HRQ1"/>
    <property type="match status" value="1"/>
</dbReference>